<dbReference type="Gene3D" id="2.40.128.130">
    <property type="entry name" value="Autotransporter beta-domain"/>
    <property type="match status" value="1"/>
</dbReference>
<evidence type="ECO:0000256" key="1">
    <source>
        <dbReference type="ARBA" id="ARBA00022729"/>
    </source>
</evidence>
<dbReference type="InterPro" id="IPR005546">
    <property type="entry name" value="Autotransporte_beta"/>
</dbReference>
<dbReference type="SMART" id="SM00869">
    <property type="entry name" value="Autotransporter"/>
    <property type="match status" value="1"/>
</dbReference>
<dbReference type="SUPFAM" id="SSF51126">
    <property type="entry name" value="Pectin lyase-like"/>
    <property type="match status" value="2"/>
</dbReference>
<dbReference type="Proteomes" id="UP000510862">
    <property type="component" value="Chromosome"/>
</dbReference>
<dbReference type="InterPro" id="IPR051551">
    <property type="entry name" value="Autotransporter_adhesion"/>
</dbReference>
<organism evidence="4 5">
    <name type="scientific">Escherichia marmotae</name>
    <dbReference type="NCBI Taxonomy" id="1499973"/>
    <lineage>
        <taxon>Bacteria</taxon>
        <taxon>Pseudomonadati</taxon>
        <taxon>Pseudomonadota</taxon>
        <taxon>Gammaproteobacteria</taxon>
        <taxon>Enterobacterales</taxon>
        <taxon>Enterobacteriaceae</taxon>
        <taxon>Escherichia</taxon>
    </lineage>
</organism>
<protein>
    <submittedName>
        <fullName evidence="4">Autotransporter outer membrane beta-barrel domain-containing protein</fullName>
    </submittedName>
</protein>
<dbReference type="Pfam" id="PF12951">
    <property type="entry name" value="PATR"/>
    <property type="match status" value="4"/>
</dbReference>
<dbReference type="SUPFAM" id="SSF103515">
    <property type="entry name" value="Autotransporter"/>
    <property type="match status" value="1"/>
</dbReference>
<feature type="domain" description="Autotransporter" evidence="3">
    <location>
        <begin position="1229"/>
        <end position="1511"/>
    </location>
</feature>
<proteinExistence type="predicted"/>
<dbReference type="InterPro" id="IPR013425">
    <property type="entry name" value="Autotrns_rpt"/>
</dbReference>
<dbReference type="Gene3D" id="2.160.20.20">
    <property type="match status" value="1"/>
</dbReference>
<keyword evidence="1" id="KW-0732">Signal</keyword>
<dbReference type="PANTHER" id="PTHR35037">
    <property type="entry name" value="C-TERMINAL REGION OF AIDA-LIKE PROTEIN"/>
    <property type="match status" value="1"/>
</dbReference>
<accession>A0A7L5XC81</accession>
<dbReference type="Pfam" id="PF18883">
    <property type="entry name" value="AC_1"/>
    <property type="match status" value="1"/>
</dbReference>
<keyword evidence="2" id="KW-0843">Virulence</keyword>
<gene>
    <name evidence="4" type="ORF">HV018_15475</name>
</gene>
<dbReference type="InterPro" id="IPR006315">
    <property type="entry name" value="OM_autotransptr_brl_dom"/>
</dbReference>
<dbReference type="GO" id="GO:0019867">
    <property type="term" value="C:outer membrane"/>
    <property type="evidence" value="ECO:0007669"/>
    <property type="project" value="InterPro"/>
</dbReference>
<dbReference type="Pfam" id="PF03797">
    <property type="entry name" value="Autotransporter"/>
    <property type="match status" value="1"/>
</dbReference>
<dbReference type="NCBIfam" id="TIGR02601">
    <property type="entry name" value="autotrns_rpt"/>
    <property type="match status" value="4"/>
</dbReference>
<evidence type="ECO:0000256" key="2">
    <source>
        <dbReference type="ARBA" id="ARBA00023026"/>
    </source>
</evidence>
<dbReference type="InterPro" id="IPR043990">
    <property type="entry name" value="AC_1"/>
</dbReference>
<dbReference type="PROSITE" id="PS51208">
    <property type="entry name" value="AUTOTRANSPORTER"/>
    <property type="match status" value="1"/>
</dbReference>
<dbReference type="InterPro" id="IPR011050">
    <property type="entry name" value="Pectin_lyase_fold/virulence"/>
</dbReference>
<dbReference type="InterPro" id="IPR036709">
    <property type="entry name" value="Autotransporte_beta_dom_sf"/>
</dbReference>
<dbReference type="PANTHER" id="PTHR35037:SF3">
    <property type="entry name" value="C-TERMINAL REGION OF AIDA-LIKE PROTEIN"/>
    <property type="match status" value="1"/>
</dbReference>
<dbReference type="NCBIfam" id="TIGR01414">
    <property type="entry name" value="autotrans_barl"/>
    <property type="match status" value="1"/>
</dbReference>
<sequence length="1511" mass="158230">MNKTHNIVWSVARNMYVVASEFSRGDSRMKTQVKTVATMVLLALSPLDAQAVFTPDVTDETVAGEAGEKGSQHNTYVNGSLLVVGTGNTLGSGGGLELASGATFDLNGMSQSFDYLYSDVGSTLNLDGGELTLGRDSGYSSRISGIVTGSGLLDIYGSLDIYEESDLSGLSATIDIEQNAEVHTWNAALGTGSIVVDGVLYMDASAGDLSNNLSGSGDIWAISALTISGENGDFGGTWTIDRDSSLTVADVPVLGTGNVVDGGTLYLGGTEDWALNSGNVISDYYNYDGEQHVEINAGKVVKQDANIITIAHANTYSGGTLIAEGTLNASDVGALGMGDVDNYAMLNLNAAGEYVLANLTTFSGGTTTLAAGSTLNTGVFTQQDGSVLNINLGEDASSPIITADSASLDGTLNITGVGNIQEPLSHDPYTFTLIDTDGTINGDFDDLTIAGMKTRAIDFLTVAGRINPTDNSQYELATSLSWYADENSAVTDAHGTFTLSDPDGSFTLNTILADVAPNDATRWDGSTLTKAGDGTLILKAANTYSGNTLVNGGTLIAGVDNSLGEEGGLELESGSTFDLDGMSQNLEYVYGDVGSTLDLDGGKLTLGGDSYMTSWFNGIVTGGGLLDVYGDLIIGQTSDLSGLSASIDIEQYAVVEAQTLELGSGRIVADGLLLIESASGTLDNNISGSGDVWSTGDTTLSGDNSGFSGSWTLRNYASFRVADASALGTGNVVDGGTLYLGGTEDWALNSGNVISDYYNYDGEQLVEMNAGKVVKQGANAITIAHANTYSGGTLIAEGTLNASDVGALGMGDVDNYAMLNLNAAGEYVLANLTTFSGGTTSLAASATLSTTVLDQQEGSVLSIDLGADASSPIITADSVSLNGTLNITGIGNIQDPLTHAPYAFTLIDADSAISGDFDDLTVAGIEAKETDFLTVDSRVVPADNSQYELTASLSWYADENNAATDAHGIFTLSDPDGSFTLNTVLADVDPNSVTGWDGKTLTKAGDGTLILNTANTYSGETRVTEGTLWLTDTGVIGVPDASGQGAVNVDSGATFGGSGVVNGDVYNSGKIAMSHEGETGNTLTINGNYTGDNSNLYFNTQLGDDSSPTDKLVISGDTSGNTTVYVANVNGKGAQTKNGIEVIDVGGQSEGAFTQGNQVQIGLYEYRLYEDEGDWYLRSQSTVPPEPDDSGDVPVTPQYRPDIGAYLGNQWMVRNLQMQTLYDREGSQYHNEDGSVWMRFKAGNAGSQAADGNVDINNNYSQFQLGGDILAWDNDRQSLKVGVMASYINADTDSEGNRGADGSRFSATGNVDGYNLGVYATWFADAQNHQGVYVDSWYQYGFYNNSVSNGDVGSEGYDSTAHAISLETGYRHDIALSNQNTVSLIPQAQATWQKYDADSVIDNNGTRIDDQDSDSWTTRLGLRVDGKLHRNATSMIQPFAEVNWLYTSGDVSVSFDGAEMKQDSPTNRAQAKVGIQANQDCQWSITGQVVGETGSHNYNDLNGSLNLHYSW</sequence>
<evidence type="ECO:0000313" key="4">
    <source>
        <dbReference type="EMBL" id="QLP27971.1"/>
    </source>
</evidence>
<dbReference type="RefSeq" id="WP_181236913.1">
    <property type="nucleotide sequence ID" value="NZ_CP058207.1"/>
</dbReference>
<reference evidence="4 5" key="1">
    <citation type="submission" date="2020-06" db="EMBL/GenBank/DDBJ databases">
        <title>REHAB project genomes.</title>
        <authorList>
            <person name="Shaw L.P."/>
        </authorList>
    </citation>
    <scope>NUCLEOTIDE SEQUENCE [LARGE SCALE GENOMIC DNA]</scope>
    <source>
        <strain evidence="4 5">RHB42-C09</strain>
    </source>
</reference>
<evidence type="ECO:0000259" key="3">
    <source>
        <dbReference type="PROSITE" id="PS51208"/>
    </source>
</evidence>
<evidence type="ECO:0000313" key="5">
    <source>
        <dbReference type="Proteomes" id="UP000510862"/>
    </source>
</evidence>
<dbReference type="Pfam" id="PF13018">
    <property type="entry name" value="ESPR"/>
    <property type="match status" value="1"/>
</dbReference>
<name>A0A7L5XC81_9ESCH</name>
<dbReference type="EMBL" id="CP058207">
    <property type="protein sequence ID" value="QLP27971.1"/>
    <property type="molecule type" value="Genomic_DNA"/>
</dbReference>
<dbReference type="InterPro" id="IPR012332">
    <property type="entry name" value="Autotransporter_pectin_lyase_C"/>
</dbReference>
<dbReference type="CDD" id="cd01344">
    <property type="entry name" value="PL2_Passenger_AT"/>
    <property type="match status" value="1"/>
</dbReference>
<dbReference type="InterPro" id="IPR024973">
    <property type="entry name" value="ESPR"/>
</dbReference>